<feature type="domain" description="Plasmid pRiA4b Orf3-like" evidence="1">
    <location>
        <begin position="31"/>
        <end position="239"/>
    </location>
</feature>
<name>A0AB34FEP2_9HYPO</name>
<reference evidence="2" key="1">
    <citation type="submission" date="2023-01" db="EMBL/GenBank/DDBJ databases">
        <title>The growth and conidiation of Purpureocillium lavendulum are regulated by nitrogen source and histone H3K14 acetylation.</title>
        <authorList>
            <person name="Tang P."/>
            <person name="Han J."/>
            <person name="Zhang C."/>
            <person name="Tang P."/>
            <person name="Qi F."/>
            <person name="Zhang K."/>
            <person name="Liang L."/>
        </authorList>
    </citation>
    <scope>NUCLEOTIDE SEQUENCE</scope>
    <source>
        <strain evidence="2">YMF1.00683</strain>
    </source>
</reference>
<dbReference type="PANTHER" id="PTHR41878">
    <property type="entry name" value="LEXA REPRESSOR-RELATED"/>
    <property type="match status" value="1"/>
</dbReference>
<dbReference type="AlphaFoldDB" id="A0AB34FEP2"/>
<comment type="caution">
    <text evidence="2">The sequence shown here is derived from an EMBL/GenBank/DDBJ whole genome shotgun (WGS) entry which is preliminary data.</text>
</comment>
<sequence length="587" mass="66059">MPLSAAWPSHKGGCVRPNYIIEFHLAPAQIANPPVTRILSCPAQAVFYMLHLALQTAFGWATTHSFDFAVVDPDYREPEDIMEIISRRTAMGPTGDQLPPASAPRAYLFRVVDPVKQTLFSGIDRMHEPMRRHPNTPEKRADNYKLYELFDDERFRSLYNGKLGRQIVYTYDFGDNWEHHLRILGRADPTTDFICLDGSGHYVAEDSGGAGGWEDVKAAYRNQSPTKEQMQRRHWFERQASNLDPRGLAGDRAHAWDRAKINRELETDTIRGSRVVMLDGQMLAAGDAELQTLLKRIRQGVQDQTDLDLLNSRCYREGRRIPWESGITVVTPLNRNRWNLNMEATLAFQMQQRSTMRIFISEHKWKQGQPTEEEAVMMLNQGDDSAIPVPAVFMFVPGMPVVVNRNTHQGLKLVNGAAYRAVEVIVDKSHPGYQISAGITIHFGPPAGVILESGTTEEFHFVGMPPGTILLTPMSQNDVSRKGLPCAAAFACTDYKVQGGTFDRVALELRGTRTTSTDGRAIPSQCDPYSLYVQLSRCRTLDGIMLVSKVRERDLVGNRVPEEMTAAQGRLKRLSEKTVGEAMRWVE</sequence>
<protein>
    <recommendedName>
        <fullName evidence="1">Plasmid pRiA4b Orf3-like domain-containing protein</fullName>
    </recommendedName>
</protein>
<dbReference type="InterPro" id="IPR012912">
    <property type="entry name" value="Plasmid_pRiA4b_Orf3-like"/>
</dbReference>
<dbReference type="PANTHER" id="PTHR41878:SF1">
    <property type="entry name" value="TNPR PROTEIN"/>
    <property type="match status" value="1"/>
</dbReference>
<evidence type="ECO:0000313" key="3">
    <source>
        <dbReference type="Proteomes" id="UP001163105"/>
    </source>
</evidence>
<dbReference type="Gene3D" id="3.10.290.30">
    <property type="entry name" value="MM3350-like"/>
    <property type="match status" value="1"/>
</dbReference>
<evidence type="ECO:0000313" key="2">
    <source>
        <dbReference type="EMBL" id="KAJ6437923.1"/>
    </source>
</evidence>
<dbReference type="SUPFAM" id="SSF159941">
    <property type="entry name" value="MM3350-like"/>
    <property type="match status" value="1"/>
</dbReference>
<dbReference type="InterPro" id="IPR024047">
    <property type="entry name" value="MM3350-like_sf"/>
</dbReference>
<dbReference type="Proteomes" id="UP001163105">
    <property type="component" value="Unassembled WGS sequence"/>
</dbReference>
<organism evidence="2 3">
    <name type="scientific">Purpureocillium lavendulum</name>
    <dbReference type="NCBI Taxonomy" id="1247861"/>
    <lineage>
        <taxon>Eukaryota</taxon>
        <taxon>Fungi</taxon>
        <taxon>Dikarya</taxon>
        <taxon>Ascomycota</taxon>
        <taxon>Pezizomycotina</taxon>
        <taxon>Sordariomycetes</taxon>
        <taxon>Hypocreomycetidae</taxon>
        <taxon>Hypocreales</taxon>
        <taxon>Ophiocordycipitaceae</taxon>
        <taxon>Purpureocillium</taxon>
    </lineage>
</organism>
<gene>
    <name evidence="2" type="ORF">O9K51_09345</name>
</gene>
<dbReference type="InterPro" id="IPR027417">
    <property type="entry name" value="P-loop_NTPase"/>
</dbReference>
<dbReference type="SUPFAM" id="SSF52540">
    <property type="entry name" value="P-loop containing nucleoside triphosphate hydrolases"/>
    <property type="match status" value="1"/>
</dbReference>
<dbReference type="Pfam" id="PF07929">
    <property type="entry name" value="PRiA4_ORF3"/>
    <property type="match status" value="1"/>
</dbReference>
<keyword evidence="3" id="KW-1185">Reference proteome</keyword>
<accession>A0AB34FEP2</accession>
<dbReference type="EMBL" id="JAQHRD010000009">
    <property type="protein sequence ID" value="KAJ6437923.1"/>
    <property type="molecule type" value="Genomic_DNA"/>
</dbReference>
<evidence type="ECO:0000259" key="1">
    <source>
        <dbReference type="Pfam" id="PF07929"/>
    </source>
</evidence>
<proteinExistence type="predicted"/>